<evidence type="ECO:0008006" key="6">
    <source>
        <dbReference type="Google" id="ProtNLM"/>
    </source>
</evidence>
<dbReference type="EMBL" id="CAJNOQ010042097">
    <property type="protein sequence ID" value="CAF1626004.1"/>
    <property type="molecule type" value="Genomic_DNA"/>
</dbReference>
<evidence type="ECO:0000313" key="3">
    <source>
        <dbReference type="EMBL" id="CAF4388452.1"/>
    </source>
</evidence>
<dbReference type="CDD" id="cd00882">
    <property type="entry name" value="Ras_like_GTPase"/>
    <property type="match status" value="1"/>
</dbReference>
<name>A0A816CPF1_9BILA</name>
<dbReference type="EMBL" id="CAJOBC010109587">
    <property type="protein sequence ID" value="CAF4519919.1"/>
    <property type="molecule type" value="Genomic_DNA"/>
</dbReference>
<dbReference type="InterPro" id="IPR027417">
    <property type="entry name" value="P-loop_NTPase"/>
</dbReference>
<dbReference type="Gene3D" id="3.40.50.300">
    <property type="entry name" value="P-loop containing nucleotide triphosphate hydrolases"/>
    <property type="match status" value="1"/>
</dbReference>
<evidence type="ECO:0000313" key="2">
    <source>
        <dbReference type="EMBL" id="CAF1626004.1"/>
    </source>
</evidence>
<comment type="caution">
    <text evidence="2">The sequence shown here is derived from an EMBL/GenBank/DDBJ whole genome shotgun (WGS) entry which is preliminary data.</text>
</comment>
<evidence type="ECO:0000313" key="5">
    <source>
        <dbReference type="Proteomes" id="UP000663829"/>
    </source>
</evidence>
<dbReference type="Proteomes" id="UP000663829">
    <property type="component" value="Unassembled WGS sequence"/>
</dbReference>
<dbReference type="EMBL" id="CAJNOK010047196">
    <property type="protein sequence ID" value="CAF1586763.1"/>
    <property type="molecule type" value="Genomic_DNA"/>
</dbReference>
<gene>
    <name evidence="2" type="ORF">GPM918_LOCUS44038</name>
    <name evidence="1" type="ORF">OVA965_LOCUS41299</name>
    <name evidence="4" type="ORF">SRO942_LOCUS45720</name>
    <name evidence="3" type="ORF">TMI583_LOCUS42907</name>
</gene>
<proteinExistence type="predicted"/>
<dbReference type="Proteomes" id="UP000681722">
    <property type="component" value="Unassembled WGS sequence"/>
</dbReference>
<organism evidence="2 5">
    <name type="scientific">Didymodactylos carnosus</name>
    <dbReference type="NCBI Taxonomy" id="1234261"/>
    <lineage>
        <taxon>Eukaryota</taxon>
        <taxon>Metazoa</taxon>
        <taxon>Spiralia</taxon>
        <taxon>Gnathifera</taxon>
        <taxon>Rotifera</taxon>
        <taxon>Eurotatoria</taxon>
        <taxon>Bdelloidea</taxon>
        <taxon>Philodinida</taxon>
        <taxon>Philodinidae</taxon>
        <taxon>Didymodactylos</taxon>
    </lineage>
</organism>
<evidence type="ECO:0000313" key="4">
    <source>
        <dbReference type="EMBL" id="CAF4519919.1"/>
    </source>
</evidence>
<dbReference type="Proteomes" id="UP000682733">
    <property type="component" value="Unassembled WGS sequence"/>
</dbReference>
<dbReference type="AlphaFoldDB" id="A0A816CPF1"/>
<protein>
    <recommendedName>
        <fullName evidence="6">G domain-containing protein</fullName>
    </recommendedName>
</protein>
<reference evidence="2" key="1">
    <citation type="submission" date="2021-02" db="EMBL/GenBank/DDBJ databases">
        <authorList>
            <person name="Nowell W R."/>
        </authorList>
    </citation>
    <scope>NUCLEOTIDE SEQUENCE</scope>
</reference>
<dbReference type="Proteomes" id="UP000677228">
    <property type="component" value="Unassembled WGS sequence"/>
</dbReference>
<dbReference type="EMBL" id="CAJOBA010070450">
    <property type="protein sequence ID" value="CAF4388452.1"/>
    <property type="molecule type" value="Genomic_DNA"/>
</dbReference>
<sequence>MLNEIAHQTSNVHSWATGCTSKSVLLDPIEEGGISYRFIDTPGLYERNEGTITSGQAILDILDMIRSLQGALHLLIFVTRIGTLHQSTKDCYDLFANLLFENRIPAICVITGCENEDPMSVWASKNEQLFHENGMRFKILISTCFAKDGPFEIAYKPLREESTRNVWHAIRQYSLQQPITVLNMSDAYQQVITQSCRALHFDDVCSVGLTKLLSRATRTETDKHMDHVSPQY</sequence>
<dbReference type="SUPFAM" id="SSF52540">
    <property type="entry name" value="P-loop containing nucleoside triphosphate hydrolases"/>
    <property type="match status" value="1"/>
</dbReference>
<keyword evidence="5" id="KW-1185">Reference proteome</keyword>
<evidence type="ECO:0000313" key="1">
    <source>
        <dbReference type="EMBL" id="CAF1586763.1"/>
    </source>
</evidence>
<accession>A0A816CPF1</accession>